<dbReference type="OrthoDB" id="3609at2759"/>
<proteinExistence type="predicted"/>
<accession>A0A9P7G9B5</accession>
<feature type="domain" description="Ketopantoate reductase C-terminal" evidence="1">
    <location>
        <begin position="157"/>
        <end position="261"/>
    </location>
</feature>
<dbReference type="Proteomes" id="UP000775547">
    <property type="component" value="Unassembled WGS sequence"/>
</dbReference>
<dbReference type="InterPro" id="IPR013752">
    <property type="entry name" value="KPA_reductase"/>
</dbReference>
<evidence type="ECO:0000313" key="2">
    <source>
        <dbReference type="EMBL" id="KAG5645155.1"/>
    </source>
</evidence>
<dbReference type="Gene3D" id="3.40.50.720">
    <property type="entry name" value="NAD(P)-binding Rossmann-like Domain"/>
    <property type="match status" value="1"/>
</dbReference>
<dbReference type="EMBL" id="JABCKV010000047">
    <property type="protein sequence ID" value="KAG5645155.1"/>
    <property type="molecule type" value="Genomic_DNA"/>
</dbReference>
<reference evidence="2" key="1">
    <citation type="submission" date="2020-07" db="EMBL/GenBank/DDBJ databases">
        <authorList>
            <person name="Nieuwenhuis M."/>
            <person name="Van De Peppel L.J.J."/>
        </authorList>
    </citation>
    <scope>NUCLEOTIDE SEQUENCE</scope>
    <source>
        <strain evidence="2">AP01</strain>
        <tissue evidence="2">Mycelium</tissue>
    </source>
</reference>
<sequence>MSAKYGEITGFRPDRLVRSVAEAADRSYAYVLVTTKAIPERVTTPAILKPLISSPYADKHPQPTYVFLQNGLNIEADLYHNITRLDAHILEGIGQILSAGGTELTIVGEVQRLKFAKNFWNVSFSSFATLTQHRLPAIFRPPPTDPSSPYSPYVSPTTADLIAKHTIPTIRATLQELLVLGRALGYPDDKDGLPASVVDDVIENTRKLHVVPESKHKPSMMLDVEKGLPIEVEVILGETVRMAQERGVSMPRVEMLYALLLVVQNQILAKAEEN</sequence>
<protein>
    <recommendedName>
        <fullName evidence="1">Ketopantoate reductase C-terminal domain-containing protein</fullName>
    </recommendedName>
</protein>
<dbReference type="GO" id="GO:0005737">
    <property type="term" value="C:cytoplasm"/>
    <property type="evidence" value="ECO:0007669"/>
    <property type="project" value="TreeGrafter"/>
</dbReference>
<dbReference type="InterPro" id="IPR013328">
    <property type="entry name" value="6PGD_dom2"/>
</dbReference>
<dbReference type="Pfam" id="PF08546">
    <property type="entry name" value="ApbA_C"/>
    <property type="match status" value="1"/>
</dbReference>
<dbReference type="Gene3D" id="1.10.1040.10">
    <property type="entry name" value="N-(1-d-carboxylethyl)-l-norvaline Dehydrogenase, domain 2"/>
    <property type="match status" value="1"/>
</dbReference>
<name>A0A9P7G9B5_9AGAR</name>
<dbReference type="PANTHER" id="PTHR21708">
    <property type="entry name" value="PROBABLE 2-DEHYDROPANTOATE 2-REDUCTASE"/>
    <property type="match status" value="1"/>
</dbReference>
<comment type="caution">
    <text evidence="2">The sequence shown here is derived from an EMBL/GenBank/DDBJ whole genome shotgun (WGS) entry which is preliminary data.</text>
</comment>
<reference evidence="2" key="2">
    <citation type="submission" date="2021-10" db="EMBL/GenBank/DDBJ databases">
        <title>Phylogenomics reveals ancestral predisposition of the termite-cultivated fungus Termitomyces towards a domesticated lifestyle.</title>
        <authorList>
            <person name="Auxier B."/>
            <person name="Grum-Grzhimaylo A."/>
            <person name="Cardenas M.E."/>
            <person name="Lodge J.D."/>
            <person name="Laessoe T."/>
            <person name="Pedersen O."/>
            <person name="Smith M.E."/>
            <person name="Kuyper T.W."/>
            <person name="Franco-Molano E.A."/>
            <person name="Baroni T.J."/>
            <person name="Aanen D.K."/>
        </authorList>
    </citation>
    <scope>NUCLEOTIDE SEQUENCE</scope>
    <source>
        <strain evidence="2">AP01</strain>
        <tissue evidence="2">Mycelium</tissue>
    </source>
</reference>
<keyword evidence="3" id="KW-1185">Reference proteome</keyword>
<dbReference type="InterPro" id="IPR051402">
    <property type="entry name" value="KPR-Related"/>
</dbReference>
<dbReference type="PANTHER" id="PTHR21708:SF43">
    <property type="entry name" value="KETOPANTOATE REDUCTASE C-TERMINAL DOMAIN-CONTAINING PROTEIN"/>
    <property type="match status" value="1"/>
</dbReference>
<dbReference type="InterPro" id="IPR008927">
    <property type="entry name" value="6-PGluconate_DH-like_C_sf"/>
</dbReference>
<evidence type="ECO:0000259" key="1">
    <source>
        <dbReference type="Pfam" id="PF08546"/>
    </source>
</evidence>
<evidence type="ECO:0000313" key="3">
    <source>
        <dbReference type="Proteomes" id="UP000775547"/>
    </source>
</evidence>
<gene>
    <name evidence="2" type="ORF">DXG03_006779</name>
</gene>
<organism evidence="2 3">
    <name type="scientific">Asterophora parasitica</name>
    <dbReference type="NCBI Taxonomy" id="117018"/>
    <lineage>
        <taxon>Eukaryota</taxon>
        <taxon>Fungi</taxon>
        <taxon>Dikarya</taxon>
        <taxon>Basidiomycota</taxon>
        <taxon>Agaricomycotina</taxon>
        <taxon>Agaricomycetes</taxon>
        <taxon>Agaricomycetidae</taxon>
        <taxon>Agaricales</taxon>
        <taxon>Tricholomatineae</taxon>
        <taxon>Lyophyllaceae</taxon>
        <taxon>Asterophora</taxon>
    </lineage>
</organism>
<dbReference type="SUPFAM" id="SSF48179">
    <property type="entry name" value="6-phosphogluconate dehydrogenase C-terminal domain-like"/>
    <property type="match status" value="1"/>
</dbReference>
<dbReference type="AlphaFoldDB" id="A0A9P7G9B5"/>